<accession>A0ABT1SHS0</accession>
<protein>
    <recommendedName>
        <fullName evidence="3">Phosphoenolpyruvate carboxykinase (ATP)</fullName>
    </recommendedName>
</protein>
<dbReference type="EMBL" id="JANGCH010000001">
    <property type="protein sequence ID" value="MCQ5120776.1"/>
    <property type="molecule type" value="Genomic_DNA"/>
</dbReference>
<gene>
    <name evidence="1" type="ORF">NE663_00695</name>
</gene>
<comment type="caution">
    <text evidence="1">The sequence shown here is derived from an EMBL/GenBank/DDBJ whole genome shotgun (WGS) entry which is preliminary data.</text>
</comment>
<evidence type="ECO:0000313" key="1">
    <source>
        <dbReference type="EMBL" id="MCQ5120776.1"/>
    </source>
</evidence>
<proteinExistence type="predicted"/>
<keyword evidence="2" id="KW-1185">Reference proteome</keyword>
<evidence type="ECO:0008006" key="3">
    <source>
        <dbReference type="Google" id="ProtNLM"/>
    </source>
</evidence>
<evidence type="ECO:0000313" key="2">
    <source>
        <dbReference type="Proteomes" id="UP001524435"/>
    </source>
</evidence>
<dbReference type="RefSeq" id="WP_256197242.1">
    <property type="nucleotide sequence ID" value="NZ_JANGCH010000001.1"/>
</dbReference>
<reference evidence="1 2" key="1">
    <citation type="submission" date="2022-06" db="EMBL/GenBank/DDBJ databases">
        <title>Isolation of gut microbiota from human fecal samples.</title>
        <authorList>
            <person name="Pamer E.G."/>
            <person name="Barat B."/>
            <person name="Waligurski E."/>
            <person name="Medina S."/>
            <person name="Paddock L."/>
            <person name="Mostad J."/>
        </authorList>
    </citation>
    <scope>NUCLEOTIDE SEQUENCE [LARGE SCALE GENOMIC DNA]</scope>
    <source>
        <strain evidence="1 2">DFI.6.1</strain>
    </source>
</reference>
<dbReference type="Proteomes" id="UP001524435">
    <property type="component" value="Unassembled WGS sequence"/>
</dbReference>
<sequence>MKEKLYLKNDLAIINYTGDIPKSNAELMNSSVFHNFIHVYIDYLRDFDETLYRYALNHRSPREACFEICKLLRMLIVLKCEEIESDYLNDKGKLAQFIEELYNFWKHHQRFAVMENATSAMVMAADTTFSNQIRALYRLLEEKIQGRSTRVYRQLQAGTNACVSLKKIAPKLPELYAALHEIPFIDTVTLRTPLLIYPKSNKRIGMFTERDTNPIHEFSGNQEEWMCYPCKIGSLLAFIYLHRDYIASGISLANLFELATVEECGKKPDLICLFGNEDGKDQTTFYHDVQHDIWVGCVSYGPLIDYFGYIKKMSLTLHNLAMMQKGWLPIHGAFVNITLRSGLKKGIMLMGDSGAGKSESIEALRALGKEKIRKIEVVFDDMGSIHVEDGIPYGQGTEIGAFIRLDDLDKGTPYRDMDRSIFMNPDSANARVITPAAPYDVVAQNHRIDLFCYANNYDDQIGMREIEDLEEAKAIYKEGKRMALGTTQEIGISKTYFANPFGPMQKQEICDPLIDEVFAVLKQNHVYIGEIFTHLGFRDDNTDGLKKAAEELLRFIEAD</sequence>
<organism evidence="1 2">
    <name type="scientific">Massilicoli timonensis</name>
    <dbReference type="NCBI Taxonomy" id="2015901"/>
    <lineage>
        <taxon>Bacteria</taxon>
        <taxon>Bacillati</taxon>
        <taxon>Bacillota</taxon>
        <taxon>Erysipelotrichia</taxon>
        <taxon>Erysipelotrichales</taxon>
        <taxon>Erysipelotrichaceae</taxon>
        <taxon>Massilicoli</taxon>
    </lineage>
</organism>
<dbReference type="SUPFAM" id="SSF53795">
    <property type="entry name" value="PEP carboxykinase-like"/>
    <property type="match status" value="1"/>
</dbReference>
<name>A0ABT1SHS0_9FIRM</name>